<dbReference type="Pfam" id="PF02597">
    <property type="entry name" value="ThiS"/>
    <property type="match status" value="1"/>
</dbReference>
<dbReference type="InterPro" id="IPR016155">
    <property type="entry name" value="Mopterin_synth/thiamin_S_b"/>
</dbReference>
<comment type="caution">
    <text evidence="1">The sequence shown here is derived from an EMBL/GenBank/DDBJ whole genome shotgun (WGS) entry which is preliminary data.</text>
</comment>
<evidence type="ECO:0000313" key="1">
    <source>
        <dbReference type="EMBL" id="GAF98465.1"/>
    </source>
</evidence>
<dbReference type="PANTHER" id="PTHR38031">
    <property type="entry name" value="SULFUR CARRIER PROTEIN SLR0821-RELATED"/>
    <property type="match status" value="1"/>
</dbReference>
<name>X0VD58_9ZZZZ</name>
<accession>X0VD58</accession>
<dbReference type="PANTHER" id="PTHR38031:SF1">
    <property type="entry name" value="SULFUR CARRIER PROTEIN CYSO"/>
    <property type="match status" value="1"/>
</dbReference>
<sequence>MDMATVQFPRHLTNQLSMLESCEATGRTVAEVVEDLERQHPGVRSYLLDDHGEVRQHVNLFIGDQWLQDRKSLSDPIAESDTLFIMQALSGG</sequence>
<reference evidence="1" key="1">
    <citation type="journal article" date="2014" name="Front. Microbiol.">
        <title>High frequency of phylogenetically diverse reductive dehalogenase-homologous genes in deep subseafloor sedimentary metagenomes.</title>
        <authorList>
            <person name="Kawai M."/>
            <person name="Futagami T."/>
            <person name="Toyoda A."/>
            <person name="Takaki Y."/>
            <person name="Nishi S."/>
            <person name="Hori S."/>
            <person name="Arai W."/>
            <person name="Tsubouchi T."/>
            <person name="Morono Y."/>
            <person name="Uchiyama I."/>
            <person name="Ito T."/>
            <person name="Fujiyama A."/>
            <person name="Inagaki F."/>
            <person name="Takami H."/>
        </authorList>
    </citation>
    <scope>NUCLEOTIDE SEQUENCE</scope>
    <source>
        <strain evidence="1">Expedition CK06-06</strain>
    </source>
</reference>
<dbReference type="SUPFAM" id="SSF54285">
    <property type="entry name" value="MoaD/ThiS"/>
    <property type="match status" value="1"/>
</dbReference>
<dbReference type="EMBL" id="BARS01014967">
    <property type="protein sequence ID" value="GAF98465.1"/>
    <property type="molecule type" value="Genomic_DNA"/>
</dbReference>
<dbReference type="InterPro" id="IPR012675">
    <property type="entry name" value="Beta-grasp_dom_sf"/>
</dbReference>
<gene>
    <name evidence="1" type="ORF">S01H1_24847</name>
</gene>
<dbReference type="InterPro" id="IPR052045">
    <property type="entry name" value="Sulfur_Carrier/Prot_Modifier"/>
</dbReference>
<organism evidence="1">
    <name type="scientific">marine sediment metagenome</name>
    <dbReference type="NCBI Taxonomy" id="412755"/>
    <lineage>
        <taxon>unclassified sequences</taxon>
        <taxon>metagenomes</taxon>
        <taxon>ecological metagenomes</taxon>
    </lineage>
</organism>
<evidence type="ECO:0008006" key="2">
    <source>
        <dbReference type="Google" id="ProtNLM"/>
    </source>
</evidence>
<dbReference type="InterPro" id="IPR003749">
    <property type="entry name" value="ThiS/MoaD-like"/>
</dbReference>
<proteinExistence type="predicted"/>
<dbReference type="Gene3D" id="3.10.20.30">
    <property type="match status" value="1"/>
</dbReference>
<protein>
    <recommendedName>
        <fullName evidence="2">MoaD/ThiS family protein</fullName>
    </recommendedName>
</protein>
<dbReference type="AlphaFoldDB" id="X0VD58"/>